<comment type="caution">
    <text evidence="1">The sequence shown here is derived from an EMBL/GenBank/DDBJ whole genome shotgun (WGS) entry which is preliminary data.</text>
</comment>
<reference evidence="1 2" key="1">
    <citation type="journal article" date="2019" name="Sci. Rep.">
        <title>Orb-weaving spider Araneus ventricosus genome elucidates the spidroin gene catalogue.</title>
        <authorList>
            <person name="Kono N."/>
            <person name="Nakamura H."/>
            <person name="Ohtoshi R."/>
            <person name="Moran D.A.P."/>
            <person name="Shinohara A."/>
            <person name="Yoshida Y."/>
            <person name="Fujiwara M."/>
            <person name="Mori M."/>
            <person name="Tomita M."/>
            <person name="Arakawa K."/>
        </authorList>
    </citation>
    <scope>NUCLEOTIDE SEQUENCE [LARGE SCALE GENOMIC DNA]</scope>
</reference>
<evidence type="ECO:0000313" key="2">
    <source>
        <dbReference type="Proteomes" id="UP000499080"/>
    </source>
</evidence>
<gene>
    <name evidence="1" type="ORF">AVEN_128096_1</name>
</gene>
<proteinExistence type="predicted"/>
<organism evidence="1 2">
    <name type="scientific">Araneus ventricosus</name>
    <name type="common">Orbweaver spider</name>
    <name type="synonym">Epeira ventricosa</name>
    <dbReference type="NCBI Taxonomy" id="182803"/>
    <lineage>
        <taxon>Eukaryota</taxon>
        <taxon>Metazoa</taxon>
        <taxon>Ecdysozoa</taxon>
        <taxon>Arthropoda</taxon>
        <taxon>Chelicerata</taxon>
        <taxon>Arachnida</taxon>
        <taxon>Araneae</taxon>
        <taxon>Araneomorphae</taxon>
        <taxon>Entelegynae</taxon>
        <taxon>Araneoidea</taxon>
        <taxon>Araneidae</taxon>
        <taxon>Araneus</taxon>
    </lineage>
</organism>
<dbReference type="Proteomes" id="UP000499080">
    <property type="component" value="Unassembled WGS sequence"/>
</dbReference>
<evidence type="ECO:0000313" key="1">
    <source>
        <dbReference type="EMBL" id="GBL72908.1"/>
    </source>
</evidence>
<keyword evidence="2" id="KW-1185">Reference proteome</keyword>
<protein>
    <submittedName>
        <fullName evidence="1">Uncharacterized protein</fullName>
    </submittedName>
</protein>
<sequence length="98" mass="10972">MSLANFQKKSVNGKFSFSYIQVPFLKGYLGAELVVLNHGQMTKATPDLPPLPSPSFRVTPEEGRLAPLRMIWRATGPHAWRSFSGIGFRAWNLQLSQP</sequence>
<dbReference type="EMBL" id="BGPR01000002">
    <property type="protein sequence ID" value="GBL72908.1"/>
    <property type="molecule type" value="Genomic_DNA"/>
</dbReference>
<dbReference type="AlphaFoldDB" id="A0A4Y1ZZL0"/>
<name>A0A4Y1ZZL0_ARAVE</name>
<accession>A0A4Y1ZZL0</accession>